<dbReference type="eggNOG" id="ENOG502SQZG">
    <property type="taxonomic scope" value="Eukaryota"/>
</dbReference>
<protein>
    <submittedName>
        <fullName evidence="3">WD40 repeat-like protein</fullName>
    </submittedName>
</protein>
<reference evidence="4" key="1">
    <citation type="journal article" date="2012" name="Science">
        <title>The Paleozoic origin of enzymatic lignin decomposition reconstructed from 31 fungal genomes.</title>
        <authorList>
            <person name="Floudas D."/>
            <person name="Binder M."/>
            <person name="Riley R."/>
            <person name="Barry K."/>
            <person name="Blanchette R.A."/>
            <person name="Henrissat B."/>
            <person name="Martinez A.T."/>
            <person name="Otillar R."/>
            <person name="Spatafora J.W."/>
            <person name="Yadav J.S."/>
            <person name="Aerts A."/>
            <person name="Benoit I."/>
            <person name="Boyd A."/>
            <person name="Carlson A."/>
            <person name="Copeland A."/>
            <person name="Coutinho P.M."/>
            <person name="de Vries R.P."/>
            <person name="Ferreira P."/>
            <person name="Findley K."/>
            <person name="Foster B."/>
            <person name="Gaskell J."/>
            <person name="Glotzer D."/>
            <person name="Gorecki P."/>
            <person name="Heitman J."/>
            <person name="Hesse C."/>
            <person name="Hori C."/>
            <person name="Igarashi K."/>
            <person name="Jurgens J.A."/>
            <person name="Kallen N."/>
            <person name="Kersten P."/>
            <person name="Kohler A."/>
            <person name="Kuees U."/>
            <person name="Kumar T.K.A."/>
            <person name="Kuo A."/>
            <person name="LaButti K."/>
            <person name="Larrondo L.F."/>
            <person name="Lindquist E."/>
            <person name="Ling A."/>
            <person name="Lombard V."/>
            <person name="Lucas S."/>
            <person name="Lundell T."/>
            <person name="Martin R."/>
            <person name="McLaughlin D.J."/>
            <person name="Morgenstern I."/>
            <person name="Morin E."/>
            <person name="Murat C."/>
            <person name="Nagy L.G."/>
            <person name="Nolan M."/>
            <person name="Ohm R.A."/>
            <person name="Patyshakuliyeva A."/>
            <person name="Rokas A."/>
            <person name="Ruiz-Duenas F.J."/>
            <person name="Sabat G."/>
            <person name="Salamov A."/>
            <person name="Samejima M."/>
            <person name="Schmutz J."/>
            <person name="Slot J.C."/>
            <person name="St John F."/>
            <person name="Stenlid J."/>
            <person name="Sun H."/>
            <person name="Sun S."/>
            <person name="Syed K."/>
            <person name="Tsang A."/>
            <person name="Wiebenga A."/>
            <person name="Young D."/>
            <person name="Pisabarro A."/>
            <person name="Eastwood D.C."/>
            <person name="Martin F."/>
            <person name="Cullen D."/>
            <person name="Grigoriev I.V."/>
            <person name="Hibbett D.S."/>
        </authorList>
    </citation>
    <scope>NUCLEOTIDE SEQUENCE [LARGE SCALE GENOMIC DNA]</scope>
    <source>
        <strain evidence="4">FP-91666</strain>
    </source>
</reference>
<dbReference type="GeneID" id="18802302"/>
<proteinExistence type="predicted"/>
<dbReference type="SMART" id="SM00320">
    <property type="entry name" value="WD40"/>
    <property type="match status" value="4"/>
</dbReference>
<dbReference type="InterPro" id="IPR036322">
    <property type="entry name" value="WD40_repeat_dom_sf"/>
</dbReference>
<dbReference type="PANTHER" id="PTHR22847">
    <property type="entry name" value="WD40 REPEAT PROTEIN"/>
    <property type="match status" value="1"/>
</dbReference>
<dbReference type="SUPFAM" id="SSF50978">
    <property type="entry name" value="WD40 repeat-like"/>
    <property type="match status" value="1"/>
</dbReference>
<dbReference type="PANTHER" id="PTHR22847:SF637">
    <property type="entry name" value="WD REPEAT DOMAIN 5B"/>
    <property type="match status" value="1"/>
</dbReference>
<dbReference type="Gene3D" id="2.130.10.10">
    <property type="entry name" value="YVTN repeat-like/Quinoprotein amine dehydrogenase"/>
    <property type="match status" value="2"/>
</dbReference>
<evidence type="ECO:0000313" key="3">
    <source>
        <dbReference type="EMBL" id="EIM79768.1"/>
    </source>
</evidence>
<gene>
    <name evidence="3" type="ORF">STEHIDRAFT_163327</name>
</gene>
<dbReference type="KEGG" id="shs:STEHIDRAFT_163327"/>
<keyword evidence="1" id="KW-0853">WD repeat</keyword>
<dbReference type="InterPro" id="IPR001680">
    <property type="entry name" value="WD40_rpt"/>
</dbReference>
<evidence type="ECO:0000256" key="1">
    <source>
        <dbReference type="ARBA" id="ARBA00022574"/>
    </source>
</evidence>
<evidence type="ECO:0000256" key="2">
    <source>
        <dbReference type="ARBA" id="ARBA00022737"/>
    </source>
</evidence>
<dbReference type="GO" id="GO:1990234">
    <property type="term" value="C:transferase complex"/>
    <property type="evidence" value="ECO:0007669"/>
    <property type="project" value="UniProtKB-ARBA"/>
</dbReference>
<dbReference type="Proteomes" id="UP000053927">
    <property type="component" value="Unassembled WGS sequence"/>
</dbReference>
<keyword evidence="4" id="KW-1185">Reference proteome</keyword>
<accession>R7RY84</accession>
<dbReference type="RefSeq" id="XP_007311088.1">
    <property type="nucleotide sequence ID" value="XM_007311026.1"/>
</dbReference>
<dbReference type="OrthoDB" id="2654453at2759"/>
<dbReference type="EMBL" id="JH687401">
    <property type="protein sequence ID" value="EIM79768.1"/>
    <property type="molecule type" value="Genomic_DNA"/>
</dbReference>
<evidence type="ECO:0000313" key="4">
    <source>
        <dbReference type="Proteomes" id="UP000053927"/>
    </source>
</evidence>
<keyword evidence="2" id="KW-0677">Repeat</keyword>
<organism evidence="3 4">
    <name type="scientific">Stereum hirsutum (strain FP-91666)</name>
    <name type="common">White-rot fungus</name>
    <dbReference type="NCBI Taxonomy" id="721885"/>
    <lineage>
        <taxon>Eukaryota</taxon>
        <taxon>Fungi</taxon>
        <taxon>Dikarya</taxon>
        <taxon>Basidiomycota</taxon>
        <taxon>Agaricomycotina</taxon>
        <taxon>Agaricomycetes</taxon>
        <taxon>Russulales</taxon>
        <taxon>Stereaceae</taxon>
        <taxon>Stereum</taxon>
    </lineage>
</organism>
<dbReference type="OMA" id="YNGHIHI"/>
<dbReference type="AlphaFoldDB" id="R7RY84"/>
<dbReference type="InterPro" id="IPR015943">
    <property type="entry name" value="WD40/YVTN_repeat-like_dom_sf"/>
</dbReference>
<name>R7RY84_STEHR</name>
<sequence length="316" mass="33589">MWGHEDAVLALSVSEHNILASAGYDGIRVWQLPTGTPILAPHADSALRGTVSALTWVPVAHDCDVLLYGTASGYLGSWLKREGCDTAEEGFGRCIGNGGEITSLTTTKDNDGSFLVAVAALDGILQVWLLRGDNSMEGKFSLQLDIVPRALCFSTDGTTLRVFGLRCGSILILQSGSGDLLTRQVIGRSIIGGVAVNPCQSSFVVDNTWDGLDLFELSNCHWVRSFLTNETKFRYPKQVAFAENGRAVVGGDEDGNIYVFDTTSGSELSVLQHSKGASVYTITTSSFGGSSWIIAADSTEGKASFISSESAPFAGR</sequence>